<reference evidence="2" key="1">
    <citation type="journal article" date="2020" name="Stud. Mycol.">
        <title>101 Dothideomycetes genomes: a test case for predicting lifestyles and emergence of pathogens.</title>
        <authorList>
            <person name="Haridas S."/>
            <person name="Albert R."/>
            <person name="Binder M."/>
            <person name="Bloem J."/>
            <person name="Labutti K."/>
            <person name="Salamov A."/>
            <person name="Andreopoulos B."/>
            <person name="Baker S."/>
            <person name="Barry K."/>
            <person name="Bills G."/>
            <person name="Bluhm B."/>
            <person name="Cannon C."/>
            <person name="Castanera R."/>
            <person name="Culley D."/>
            <person name="Daum C."/>
            <person name="Ezra D."/>
            <person name="Gonzalez J."/>
            <person name="Henrissat B."/>
            <person name="Kuo A."/>
            <person name="Liang C."/>
            <person name="Lipzen A."/>
            <person name="Lutzoni F."/>
            <person name="Magnuson J."/>
            <person name="Mondo S."/>
            <person name="Nolan M."/>
            <person name="Ohm R."/>
            <person name="Pangilinan J."/>
            <person name="Park H.-J."/>
            <person name="Ramirez L."/>
            <person name="Alfaro M."/>
            <person name="Sun H."/>
            <person name="Tritt A."/>
            <person name="Yoshinaga Y."/>
            <person name="Zwiers L.-H."/>
            <person name="Turgeon B."/>
            <person name="Goodwin S."/>
            <person name="Spatafora J."/>
            <person name="Crous P."/>
            <person name="Grigoriev I."/>
        </authorList>
    </citation>
    <scope>NUCLEOTIDE SEQUENCE</scope>
    <source>
        <strain evidence="2">CBS 113818</strain>
    </source>
</reference>
<protein>
    <submittedName>
        <fullName evidence="2">Uncharacterized protein</fullName>
    </submittedName>
</protein>
<dbReference type="OrthoDB" id="4357141at2759"/>
<dbReference type="EMBL" id="MU006261">
    <property type="protein sequence ID" value="KAF2818108.1"/>
    <property type="molecule type" value="Genomic_DNA"/>
</dbReference>
<name>A0A6A6ZB85_9PLEO</name>
<feature type="non-terminal residue" evidence="2">
    <location>
        <position position="1"/>
    </location>
</feature>
<evidence type="ECO:0000313" key="2">
    <source>
        <dbReference type="EMBL" id="KAF2818108.1"/>
    </source>
</evidence>
<feature type="region of interest" description="Disordered" evidence="1">
    <location>
        <begin position="147"/>
        <end position="188"/>
    </location>
</feature>
<feature type="compositionally biased region" description="Basic residues" evidence="1">
    <location>
        <begin position="155"/>
        <end position="168"/>
    </location>
</feature>
<sequence>RNILAGWAATGLFPFNPERVFRHTPRPPDTVTVPEVAEVVTSFPQDEEPQTPVTPVTTEALASLHNLIKQNTSGPDKQSTQRVQRHVQKLASAAQISFAECALLRDQNKFLSDINKEAKVRRSTRSLVLGKAKVMKWEDLEEARANRAAKDKVKAGKGKGKGSRKRKCAAPEGDVAEPNAKVVQTSTVRKEAKDKDLVVPWMAPVARMY</sequence>
<accession>A0A6A6ZB85</accession>
<evidence type="ECO:0000256" key="1">
    <source>
        <dbReference type="SAM" id="MobiDB-lite"/>
    </source>
</evidence>
<keyword evidence="3" id="KW-1185">Reference proteome</keyword>
<proteinExistence type="predicted"/>
<feature type="non-terminal residue" evidence="2">
    <location>
        <position position="209"/>
    </location>
</feature>
<dbReference type="Proteomes" id="UP000799424">
    <property type="component" value="Unassembled WGS sequence"/>
</dbReference>
<gene>
    <name evidence="2" type="ORF">CC86DRAFT_239128</name>
</gene>
<dbReference type="AlphaFoldDB" id="A0A6A6ZB85"/>
<evidence type="ECO:0000313" key="3">
    <source>
        <dbReference type="Proteomes" id="UP000799424"/>
    </source>
</evidence>
<organism evidence="2 3">
    <name type="scientific">Ophiobolus disseminans</name>
    <dbReference type="NCBI Taxonomy" id="1469910"/>
    <lineage>
        <taxon>Eukaryota</taxon>
        <taxon>Fungi</taxon>
        <taxon>Dikarya</taxon>
        <taxon>Ascomycota</taxon>
        <taxon>Pezizomycotina</taxon>
        <taxon>Dothideomycetes</taxon>
        <taxon>Pleosporomycetidae</taxon>
        <taxon>Pleosporales</taxon>
        <taxon>Pleosporineae</taxon>
        <taxon>Phaeosphaeriaceae</taxon>
        <taxon>Ophiobolus</taxon>
    </lineage>
</organism>